<organism evidence="1">
    <name type="scientific">Aegilops tauschii</name>
    <name type="common">Tausch's goatgrass</name>
    <name type="synonym">Aegilops squarrosa</name>
    <dbReference type="NCBI Taxonomy" id="37682"/>
    <lineage>
        <taxon>Eukaryota</taxon>
        <taxon>Viridiplantae</taxon>
        <taxon>Streptophyta</taxon>
        <taxon>Embryophyta</taxon>
        <taxon>Tracheophyta</taxon>
        <taxon>Spermatophyta</taxon>
        <taxon>Magnoliopsida</taxon>
        <taxon>Liliopsida</taxon>
        <taxon>Poales</taxon>
        <taxon>Poaceae</taxon>
        <taxon>BOP clade</taxon>
        <taxon>Pooideae</taxon>
        <taxon>Triticodae</taxon>
        <taxon>Triticeae</taxon>
        <taxon>Triticinae</taxon>
        <taxon>Aegilops</taxon>
    </lineage>
</organism>
<name>N1R0F5_AEGTA</name>
<accession>N1R0F5</accession>
<evidence type="ECO:0000313" key="1">
    <source>
        <dbReference type="EnsemblPlants" id="EMT17655"/>
    </source>
</evidence>
<sequence length="327" mass="34602">MATMHMMKKFAALGAGSREVRSSAAGGVPSGFAAVLVGVPVLRRLGAGGACMVTGLGWARLDLAPAGTSRATLLVGSAWCCCDGGRRWSGASGSGVKEGCGQGVGRCGGGLAWMRNGLVLDGSAARGGDAPELGGRRWRCCHRAPLHDSPGEIPSFGWSRRAMMAATSFPSLRHRLGESAFAVCMDLFIVGDSGRRGGGFEWFLIVRRDGDLGNNVSDNSMRGVGSVDAPQRGRSNFTSGRRPRMWCDVRGLRAVALSSVGCRQLGCAALLLEGSGGRPERWCRLIALGARERWMSGRRPRENHCGDQTTEATMMVGAMSATRQWLR</sequence>
<proteinExistence type="predicted"/>
<dbReference type="AlphaFoldDB" id="N1R0F5"/>
<protein>
    <submittedName>
        <fullName evidence="1">Uncharacterized protein</fullName>
    </submittedName>
</protein>
<dbReference type="EnsemblPlants" id="EMT17655">
    <property type="protein sequence ID" value="EMT17655"/>
    <property type="gene ID" value="F775_10029"/>
</dbReference>
<reference evidence="1" key="1">
    <citation type="submission" date="2015-06" db="UniProtKB">
        <authorList>
            <consortium name="EnsemblPlants"/>
        </authorList>
    </citation>
    <scope>IDENTIFICATION</scope>
</reference>